<reference evidence="3" key="1">
    <citation type="submission" date="2022-12" db="EMBL/GenBank/DDBJ databases">
        <title>Chromosome-level genome assembly of the bean flower thrips Megalurothrips usitatus.</title>
        <authorList>
            <person name="Ma L."/>
            <person name="Liu Q."/>
            <person name="Li H."/>
            <person name="Cai W."/>
        </authorList>
    </citation>
    <scope>NUCLEOTIDE SEQUENCE</scope>
    <source>
        <strain evidence="3">Cailab_2022a</strain>
    </source>
</reference>
<proteinExistence type="inferred from homology"/>
<accession>A0AAV7XXF9</accession>
<name>A0AAV7XXF9_9NEOP</name>
<comment type="caution">
    <text evidence="3">The sequence shown here is derived from an EMBL/GenBank/DDBJ whole genome shotgun (WGS) entry which is preliminary data.</text>
</comment>
<protein>
    <submittedName>
        <fullName evidence="3">Uncharacterized protein</fullName>
    </submittedName>
</protein>
<dbReference type="EMBL" id="JAPTSV010000004">
    <property type="protein sequence ID" value="KAJ1528553.1"/>
    <property type="molecule type" value="Genomic_DNA"/>
</dbReference>
<dbReference type="AlphaFoldDB" id="A0AAV7XXF9"/>
<gene>
    <name evidence="3" type="ORF">ONE63_006959</name>
</gene>
<dbReference type="Proteomes" id="UP001075354">
    <property type="component" value="Chromosome 4"/>
</dbReference>
<keyword evidence="4" id="KW-1185">Reference proteome</keyword>
<evidence type="ECO:0000313" key="3">
    <source>
        <dbReference type="EMBL" id="KAJ1528553.1"/>
    </source>
</evidence>
<evidence type="ECO:0000256" key="1">
    <source>
        <dbReference type="ARBA" id="ARBA00007347"/>
    </source>
</evidence>
<dbReference type="Pfam" id="PF08583">
    <property type="entry name" value="Cmc1"/>
    <property type="match status" value="1"/>
</dbReference>
<dbReference type="InterPro" id="IPR013892">
    <property type="entry name" value="Cyt_c_biogenesis_Cmc1-like"/>
</dbReference>
<organism evidence="3 4">
    <name type="scientific">Megalurothrips usitatus</name>
    <name type="common">bean blossom thrips</name>
    <dbReference type="NCBI Taxonomy" id="439358"/>
    <lineage>
        <taxon>Eukaryota</taxon>
        <taxon>Metazoa</taxon>
        <taxon>Ecdysozoa</taxon>
        <taxon>Arthropoda</taxon>
        <taxon>Hexapoda</taxon>
        <taxon>Insecta</taxon>
        <taxon>Pterygota</taxon>
        <taxon>Neoptera</taxon>
        <taxon>Paraneoptera</taxon>
        <taxon>Thysanoptera</taxon>
        <taxon>Terebrantia</taxon>
        <taxon>Thripoidea</taxon>
        <taxon>Thripidae</taxon>
        <taxon>Megalurothrips</taxon>
    </lineage>
</organism>
<keyword evidence="2" id="KW-1015">Disulfide bond</keyword>
<sequence length="201" mass="23988">MSDEFDRLWLKVSHAFTRTYDVLTCWIPSFEELNKAISTNVFGIVTLEDTIEEKIGGGPHGYGDPADTTIREEEHYLFPRMIWKKIRFEKCCDVTDRYYECVNEAYYNPNRNCKNEETAMFKCKAEYYTPEKMDEVEKECISEYVKLRSKFRETGSEEDSWKIKMMLLEPIYDKLRQYEKDGMPKEELDKIRPGYIPPKEQ</sequence>
<evidence type="ECO:0000256" key="2">
    <source>
        <dbReference type="ARBA" id="ARBA00023157"/>
    </source>
</evidence>
<evidence type="ECO:0000313" key="4">
    <source>
        <dbReference type="Proteomes" id="UP001075354"/>
    </source>
</evidence>
<comment type="similarity">
    <text evidence="1">Belongs to the CMC family.</text>
</comment>